<dbReference type="EMBL" id="CP009124">
    <property type="protein sequence ID" value="AIJ18046.2"/>
    <property type="molecule type" value="Genomic_DNA"/>
</dbReference>
<keyword evidence="2" id="KW-1185">Reference proteome</keyword>
<proteinExistence type="predicted"/>
<name>A0ABN4E5J2_STRLI</name>
<dbReference type="InterPro" id="IPR014990">
    <property type="entry name" value="DUF1838"/>
</dbReference>
<reference evidence="2" key="1">
    <citation type="submission" date="2014-08" db="EMBL/GenBank/DDBJ databases">
        <title>Complete genome sequence of Streptomyces lividans TK24.</title>
        <authorList>
            <consortium name="StrepSynth"/>
            <person name="Ruckert C."/>
            <person name="Fridjonson O.H."/>
            <person name="Lambert C."/>
            <person name="van Wezel G.P."/>
            <person name="Bernaerts K."/>
            <person name="Anne J."/>
            <person name="Economou A."/>
            <person name="Kalinowski J."/>
        </authorList>
    </citation>
    <scope>NUCLEOTIDE SEQUENCE [LARGE SCALE GENOMIC DNA]</scope>
    <source>
        <strain evidence="2">TK24</strain>
    </source>
</reference>
<evidence type="ECO:0000313" key="1">
    <source>
        <dbReference type="EMBL" id="AIJ18046.2"/>
    </source>
</evidence>
<sequence length="286" mass="32492">MSAMMRVIQGRPGPPPGFIGRVAPIPGRRARRSRRVRPMTTPAQSLRSLARTRASLDGEEVTYWWSGSVFAWAPDEPYERLFGFEGVNVARLVHDAEDGPDSYRLLTREAAFYLDPVTGDILETWRDQPVVHVWNDPANQKWRPFPVPTTDLGDQVCFSLEIPLAYPSPLPAAQYPRHSAGDTYRALELFQFFARREDLAGPDPSVPATMSWTRMSPWVPWMARGGRPGGLTYHCRGRKLGSYTEVPERTRAHIAGHHPRFARAPERWSEPNETSWTYFRALNPPV</sequence>
<organism evidence="1 2">
    <name type="scientific">Streptomyces lividans TK24</name>
    <dbReference type="NCBI Taxonomy" id="457428"/>
    <lineage>
        <taxon>Bacteria</taxon>
        <taxon>Bacillati</taxon>
        <taxon>Actinomycetota</taxon>
        <taxon>Actinomycetes</taxon>
        <taxon>Kitasatosporales</taxon>
        <taxon>Streptomycetaceae</taxon>
        <taxon>Streptomyces</taxon>
    </lineage>
</organism>
<protein>
    <recommendedName>
        <fullName evidence="3">DUF1838 domain-containing protein</fullName>
    </recommendedName>
</protein>
<accession>A0ABN4E5J2</accession>
<dbReference type="Pfam" id="PF08894">
    <property type="entry name" value="DUF1838"/>
    <property type="match status" value="1"/>
</dbReference>
<evidence type="ECO:0008006" key="3">
    <source>
        <dbReference type="Google" id="ProtNLM"/>
    </source>
</evidence>
<gene>
    <name evidence="1" type="ORF">SLIV_35855</name>
</gene>
<dbReference type="Proteomes" id="UP000028682">
    <property type="component" value="Chromosome"/>
</dbReference>
<evidence type="ECO:0000313" key="2">
    <source>
        <dbReference type="Proteomes" id="UP000028682"/>
    </source>
</evidence>